<dbReference type="InterPro" id="IPR001314">
    <property type="entry name" value="Peptidase_S1A"/>
</dbReference>
<dbReference type="InterPro" id="IPR043504">
    <property type="entry name" value="Peptidase_S1_PA_chymotrypsin"/>
</dbReference>
<dbReference type="GO" id="GO:0004252">
    <property type="term" value="F:serine-type endopeptidase activity"/>
    <property type="evidence" value="ECO:0007669"/>
    <property type="project" value="InterPro"/>
</dbReference>
<dbReference type="PROSITE" id="PS00134">
    <property type="entry name" value="TRYPSIN_HIS"/>
    <property type="match status" value="1"/>
</dbReference>
<dbReference type="InterPro" id="IPR033116">
    <property type="entry name" value="TRYPSIN_SER"/>
</dbReference>
<keyword evidence="5" id="KW-1015">Disulfide bond</keyword>
<evidence type="ECO:0000256" key="7">
    <source>
        <dbReference type="SAM" id="MobiDB-lite"/>
    </source>
</evidence>
<dbReference type="EMBL" id="SGJD01002138">
    <property type="protein sequence ID" value="KAB0396565.1"/>
    <property type="molecule type" value="Genomic_DNA"/>
</dbReference>
<dbReference type="InterPro" id="IPR018114">
    <property type="entry name" value="TRYPSIN_HIS"/>
</dbReference>
<evidence type="ECO:0000256" key="1">
    <source>
        <dbReference type="ARBA" id="ARBA00009228"/>
    </source>
</evidence>
<evidence type="ECO:0000259" key="8">
    <source>
        <dbReference type="PROSITE" id="PS50240"/>
    </source>
</evidence>
<dbReference type="SMART" id="SM00020">
    <property type="entry name" value="Tryp_SPc"/>
    <property type="match status" value="1"/>
</dbReference>
<feature type="domain" description="Peptidase S1" evidence="8">
    <location>
        <begin position="66"/>
        <end position="285"/>
    </location>
</feature>
<dbReference type="OrthoDB" id="10012881at2759"/>
<accession>A0A643C9S4</accession>
<dbReference type="Gene3D" id="2.40.10.10">
    <property type="entry name" value="Trypsin-like serine proteases"/>
    <property type="match status" value="3"/>
</dbReference>
<evidence type="ECO:0000256" key="4">
    <source>
        <dbReference type="ARBA" id="ARBA00022825"/>
    </source>
</evidence>
<reference evidence="9 10" key="1">
    <citation type="journal article" date="2019" name="PLoS ONE">
        <title>Genomic analyses reveal an absence of contemporary introgressive admixture between fin whales and blue whales, despite known hybrids.</title>
        <authorList>
            <person name="Westbury M.V."/>
            <person name="Petersen B."/>
            <person name="Lorenzen E.D."/>
        </authorList>
    </citation>
    <scope>NUCLEOTIDE SEQUENCE [LARGE SCALE GENOMIC DNA]</scope>
    <source>
        <strain evidence="9">FinWhale-01</strain>
    </source>
</reference>
<keyword evidence="3 6" id="KW-0378">Hydrolase</keyword>
<evidence type="ECO:0000313" key="9">
    <source>
        <dbReference type="EMBL" id="KAB0396565.1"/>
    </source>
</evidence>
<dbReference type="PANTHER" id="PTHR24271:SF48">
    <property type="entry name" value="KALLIKREIN-14"/>
    <property type="match status" value="1"/>
</dbReference>
<dbReference type="FunFam" id="2.40.10.10:FF:000166">
    <property type="entry name" value="Trypsin"/>
    <property type="match status" value="1"/>
</dbReference>
<dbReference type="Proteomes" id="UP000437017">
    <property type="component" value="Unassembled WGS sequence"/>
</dbReference>
<feature type="compositionally biased region" description="Polar residues" evidence="7">
    <location>
        <begin position="12"/>
        <end position="21"/>
    </location>
</feature>
<name>A0A643C9S4_BALPH</name>
<dbReference type="SUPFAM" id="SSF50494">
    <property type="entry name" value="Trypsin-like serine proteases"/>
    <property type="match status" value="1"/>
</dbReference>
<keyword evidence="2 6" id="KW-0645">Protease</keyword>
<dbReference type="AlphaFoldDB" id="A0A643C9S4"/>
<sequence length="288" mass="31122">TGDIQAGPEPFSASSLQPPRSPQTLPSWSLVSILSLIHPPALRMFLLLTALQILAVAVAQNQGNKIIGGYRCPRHSQPWQAALLTGPCRSFLCGGSLLSDRWVITAAHCARPSDPERRYSWGSWARILRVALGKHNMRILEVTQQVLRVIRQVPHPQYNSRTIDNDLMLLELERPARLGRAVKPIAMASSCASAGTDCLVSGWGTISSPECQQAYSGAITPGMVCAGVPQGGKDSCQGDSGGPLVCDGKLQGLVSWGMENCAQPGYPGVYTNLCKYQNWIQETMQGRS</sequence>
<dbReference type="PRINTS" id="PR00722">
    <property type="entry name" value="CHYMOTRYPSIN"/>
</dbReference>
<dbReference type="CDD" id="cd00190">
    <property type="entry name" value="Tryp_SPc"/>
    <property type="match status" value="1"/>
</dbReference>
<dbReference type="PROSITE" id="PS50240">
    <property type="entry name" value="TRYPSIN_DOM"/>
    <property type="match status" value="1"/>
</dbReference>
<organism evidence="9 10">
    <name type="scientific">Balaenoptera physalus</name>
    <name type="common">Fin whale</name>
    <name type="synonym">Balaena physalus</name>
    <dbReference type="NCBI Taxonomy" id="9770"/>
    <lineage>
        <taxon>Eukaryota</taxon>
        <taxon>Metazoa</taxon>
        <taxon>Chordata</taxon>
        <taxon>Craniata</taxon>
        <taxon>Vertebrata</taxon>
        <taxon>Euteleostomi</taxon>
        <taxon>Mammalia</taxon>
        <taxon>Eutheria</taxon>
        <taxon>Laurasiatheria</taxon>
        <taxon>Artiodactyla</taxon>
        <taxon>Whippomorpha</taxon>
        <taxon>Cetacea</taxon>
        <taxon>Mysticeti</taxon>
        <taxon>Balaenopteridae</taxon>
        <taxon>Balaenoptera</taxon>
    </lineage>
</organism>
<dbReference type="Pfam" id="PF00089">
    <property type="entry name" value="Trypsin"/>
    <property type="match status" value="1"/>
</dbReference>
<evidence type="ECO:0000256" key="2">
    <source>
        <dbReference type="ARBA" id="ARBA00022670"/>
    </source>
</evidence>
<proteinExistence type="inferred from homology"/>
<dbReference type="FunFam" id="2.40.10.10:FF:000010">
    <property type="entry name" value="Kallikrein related peptidase 11"/>
    <property type="match status" value="1"/>
</dbReference>
<dbReference type="PROSITE" id="PS00135">
    <property type="entry name" value="TRYPSIN_SER"/>
    <property type="match status" value="1"/>
</dbReference>
<comment type="similarity">
    <text evidence="1">Belongs to the peptidase S1 family. Snake venom subfamily.</text>
</comment>
<comment type="caution">
    <text evidence="9">The sequence shown here is derived from an EMBL/GenBank/DDBJ whole genome shotgun (WGS) entry which is preliminary data.</text>
</comment>
<evidence type="ECO:0000256" key="5">
    <source>
        <dbReference type="ARBA" id="ARBA00023157"/>
    </source>
</evidence>
<feature type="non-terminal residue" evidence="9">
    <location>
        <position position="1"/>
    </location>
</feature>
<evidence type="ECO:0000313" key="10">
    <source>
        <dbReference type="Proteomes" id="UP000437017"/>
    </source>
</evidence>
<dbReference type="InterPro" id="IPR009003">
    <property type="entry name" value="Peptidase_S1_PA"/>
</dbReference>
<dbReference type="GO" id="GO:0048730">
    <property type="term" value="P:epidermis morphogenesis"/>
    <property type="evidence" value="ECO:0007669"/>
    <property type="project" value="TreeGrafter"/>
</dbReference>
<dbReference type="GO" id="GO:0070684">
    <property type="term" value="P:seminal clot liquefaction"/>
    <property type="evidence" value="ECO:0007669"/>
    <property type="project" value="TreeGrafter"/>
</dbReference>
<feature type="region of interest" description="Disordered" evidence="7">
    <location>
        <begin position="1"/>
        <end position="21"/>
    </location>
</feature>
<evidence type="ECO:0000256" key="6">
    <source>
        <dbReference type="RuleBase" id="RU363034"/>
    </source>
</evidence>
<dbReference type="GO" id="GO:0006508">
    <property type="term" value="P:proteolysis"/>
    <property type="evidence" value="ECO:0007669"/>
    <property type="project" value="UniProtKB-KW"/>
</dbReference>
<gene>
    <name evidence="9" type="ORF">E2I00_005843</name>
</gene>
<evidence type="ECO:0000256" key="3">
    <source>
        <dbReference type="ARBA" id="ARBA00022801"/>
    </source>
</evidence>
<dbReference type="PANTHER" id="PTHR24271">
    <property type="entry name" value="KALLIKREIN-RELATED"/>
    <property type="match status" value="1"/>
</dbReference>
<dbReference type="GO" id="GO:0030141">
    <property type="term" value="C:secretory granule"/>
    <property type="evidence" value="ECO:0007669"/>
    <property type="project" value="TreeGrafter"/>
</dbReference>
<dbReference type="InterPro" id="IPR001254">
    <property type="entry name" value="Trypsin_dom"/>
</dbReference>
<protein>
    <recommendedName>
        <fullName evidence="8">Peptidase S1 domain-containing protein</fullName>
    </recommendedName>
</protein>
<keyword evidence="10" id="KW-1185">Reference proteome</keyword>
<keyword evidence="4 6" id="KW-0720">Serine protease</keyword>